<dbReference type="Proteomes" id="UP000315295">
    <property type="component" value="Unassembled WGS sequence"/>
</dbReference>
<reference evidence="2 3" key="1">
    <citation type="journal article" date="2019" name="G3 (Bethesda)">
        <title>Sequencing of a Wild Apple (Malus baccata) Genome Unravels the Differences Between Cultivated and Wild Apple Species Regarding Disease Resistance and Cold Tolerance.</title>
        <authorList>
            <person name="Chen X."/>
        </authorList>
    </citation>
    <scope>NUCLEOTIDE SEQUENCE [LARGE SCALE GENOMIC DNA]</scope>
    <source>
        <strain evidence="3">cv. Shandingzi</strain>
        <tissue evidence="2">Leaves</tissue>
    </source>
</reference>
<keyword evidence="3" id="KW-1185">Reference proteome</keyword>
<feature type="domain" description="F-box" evidence="1">
    <location>
        <begin position="22"/>
        <end position="55"/>
    </location>
</feature>
<dbReference type="Pfam" id="PF00646">
    <property type="entry name" value="F-box"/>
    <property type="match status" value="1"/>
</dbReference>
<evidence type="ECO:0000313" key="2">
    <source>
        <dbReference type="EMBL" id="TQD85542.1"/>
    </source>
</evidence>
<dbReference type="PANTHER" id="PTHR31293">
    <property type="entry name" value="RNI-LIKE SUPERFAMILY PROTEIN"/>
    <property type="match status" value="1"/>
</dbReference>
<evidence type="ECO:0000259" key="1">
    <source>
        <dbReference type="Pfam" id="PF00646"/>
    </source>
</evidence>
<name>A0A540LGV7_MALBA</name>
<gene>
    <name evidence="2" type="ORF">C1H46_028908</name>
</gene>
<dbReference type="EMBL" id="VIEB01000593">
    <property type="protein sequence ID" value="TQD85542.1"/>
    <property type="molecule type" value="Genomic_DNA"/>
</dbReference>
<sequence length="164" mass="18724">MSSMLKHKEIVKDTISTLQDADLHHHTLSFLPTLCAVQTTIVSRRWKNLWTSVHSLVFDEDAYHEDFPRYVDNVLFFRDSSDIRNFRLSCGSVEDISRIDGWIRASIWFNVAELNLSVASDPVFELPESLFLCKTLKKLTQLTSNFIFNTPIAGCSQASNPSIL</sequence>
<proteinExistence type="predicted"/>
<dbReference type="STRING" id="106549.A0A540LGV7"/>
<dbReference type="AlphaFoldDB" id="A0A540LGV7"/>
<dbReference type="PANTHER" id="PTHR31293:SF12">
    <property type="entry name" value="RNI-LIKE SUPERFAMILY PROTEIN"/>
    <property type="match status" value="1"/>
</dbReference>
<organism evidence="2 3">
    <name type="scientific">Malus baccata</name>
    <name type="common">Siberian crab apple</name>
    <name type="synonym">Pyrus baccata</name>
    <dbReference type="NCBI Taxonomy" id="106549"/>
    <lineage>
        <taxon>Eukaryota</taxon>
        <taxon>Viridiplantae</taxon>
        <taxon>Streptophyta</taxon>
        <taxon>Embryophyta</taxon>
        <taxon>Tracheophyta</taxon>
        <taxon>Spermatophyta</taxon>
        <taxon>Magnoliopsida</taxon>
        <taxon>eudicotyledons</taxon>
        <taxon>Gunneridae</taxon>
        <taxon>Pentapetalae</taxon>
        <taxon>rosids</taxon>
        <taxon>fabids</taxon>
        <taxon>Rosales</taxon>
        <taxon>Rosaceae</taxon>
        <taxon>Amygdaloideae</taxon>
        <taxon>Maleae</taxon>
        <taxon>Malus</taxon>
    </lineage>
</organism>
<dbReference type="InterPro" id="IPR055294">
    <property type="entry name" value="FBL60-like"/>
</dbReference>
<protein>
    <recommendedName>
        <fullName evidence="1">F-box domain-containing protein</fullName>
    </recommendedName>
</protein>
<dbReference type="SUPFAM" id="SSF81383">
    <property type="entry name" value="F-box domain"/>
    <property type="match status" value="1"/>
</dbReference>
<dbReference type="InterPro" id="IPR001810">
    <property type="entry name" value="F-box_dom"/>
</dbReference>
<evidence type="ECO:0000313" key="3">
    <source>
        <dbReference type="Proteomes" id="UP000315295"/>
    </source>
</evidence>
<comment type="caution">
    <text evidence="2">The sequence shown here is derived from an EMBL/GenBank/DDBJ whole genome shotgun (WGS) entry which is preliminary data.</text>
</comment>
<dbReference type="InterPro" id="IPR036047">
    <property type="entry name" value="F-box-like_dom_sf"/>
</dbReference>
<accession>A0A540LGV7</accession>